<gene>
    <name evidence="2" type="ORF">SLUN_00155</name>
</gene>
<dbReference type="AlphaFoldDB" id="A0A2R4SVM6"/>
<evidence type="ECO:0000313" key="2">
    <source>
        <dbReference type="EMBL" id="AVZ70916.1"/>
    </source>
</evidence>
<proteinExistence type="predicted"/>
<name>A0A2R4SVM6_9ACTN</name>
<feature type="compositionally biased region" description="Low complexity" evidence="1">
    <location>
        <begin position="312"/>
        <end position="334"/>
    </location>
</feature>
<evidence type="ECO:0000313" key="3">
    <source>
        <dbReference type="Proteomes" id="UP000244201"/>
    </source>
</evidence>
<dbReference type="Proteomes" id="UP000244201">
    <property type="component" value="Chromosome"/>
</dbReference>
<dbReference type="OrthoDB" id="3852226at2"/>
<feature type="region of interest" description="Disordered" evidence="1">
    <location>
        <begin position="1"/>
        <end position="30"/>
    </location>
</feature>
<evidence type="ECO:0000256" key="1">
    <source>
        <dbReference type="SAM" id="MobiDB-lite"/>
    </source>
</evidence>
<sequence length="345" mass="35463">MSSRLLTRSDRRRPAADPAADAGAAGHAQRLPRHRMAMVRTVVWAAVAAGPLALAVSCAGPDPVVRIPKAAAAQPSGSRLLQADPSGYAEVAVALWLRSGNRQDPAAAAALLTMAPSVESPVWSKDVPKVERVTAVGTARLRNSTWSVTVGVQFAGGGVRYFAVPMTFDGGDRAAGSQPGLVVTSAPAEVAGPRRLKAPTSVYGSEVPTESPLAVTVGEFLAAYAGGSGSADRYLAPGVDLPSLVPAPYRQVRMDRLSADESGDGGVRKDGSTVRVQARVTARDAAGGLWPLAYALRLTARAGRWEVTGLESGSTATKPSPASAAVPSSAARSAGLPMTTVQEIR</sequence>
<reference evidence="2 3" key="1">
    <citation type="submission" date="2018-01" db="EMBL/GenBank/DDBJ databases">
        <title>Complete genome sequence of Streptomyces lunaelactis MM109T, a Ferroverdin A producer isolated from cave moonmilk deposits.</title>
        <authorList>
            <person name="Naome A."/>
            <person name="Martinet L."/>
            <person name="Maciejewska M."/>
            <person name="Anderssen S."/>
            <person name="Adam D."/>
            <person name="Tenconi E."/>
            <person name="Deflandre B."/>
            <person name="Arguelles-Arias A."/>
            <person name="Calusinska M."/>
            <person name="Copieters W."/>
            <person name="Karim L."/>
            <person name="Hanikenne M."/>
            <person name="Baurain D."/>
            <person name="van Wezel G."/>
            <person name="Smargiasso N."/>
            <person name="de Pauw E."/>
            <person name="Delfosse P."/>
            <person name="Rigali S."/>
        </authorList>
    </citation>
    <scope>NUCLEOTIDE SEQUENCE [LARGE SCALE GENOMIC DNA]</scope>
    <source>
        <strain evidence="2 3">MM109</strain>
    </source>
</reference>
<dbReference type="EMBL" id="CP026304">
    <property type="protein sequence ID" value="AVZ70916.1"/>
    <property type="molecule type" value="Genomic_DNA"/>
</dbReference>
<feature type="compositionally biased region" description="Low complexity" evidence="1">
    <location>
        <begin position="16"/>
        <end position="26"/>
    </location>
</feature>
<keyword evidence="3" id="KW-1185">Reference proteome</keyword>
<dbReference type="GeneID" id="55653713"/>
<dbReference type="RefSeq" id="WP_108146611.1">
    <property type="nucleotide sequence ID" value="NZ_CP026304.1"/>
</dbReference>
<protein>
    <submittedName>
        <fullName evidence="2">Conjugal transfer protein</fullName>
    </submittedName>
</protein>
<accession>A0A2R4SVM6</accession>
<dbReference type="KEGG" id="slk:SLUN_00155"/>
<feature type="region of interest" description="Disordered" evidence="1">
    <location>
        <begin position="310"/>
        <end position="345"/>
    </location>
</feature>
<organism evidence="2 3">
    <name type="scientific">Streptomyces lunaelactis</name>
    <dbReference type="NCBI Taxonomy" id="1535768"/>
    <lineage>
        <taxon>Bacteria</taxon>
        <taxon>Bacillati</taxon>
        <taxon>Actinomycetota</taxon>
        <taxon>Actinomycetes</taxon>
        <taxon>Kitasatosporales</taxon>
        <taxon>Streptomycetaceae</taxon>
        <taxon>Streptomyces</taxon>
    </lineage>
</organism>